<dbReference type="GeneID" id="24101168"/>
<dbReference type="AlphaFoldDB" id="J4GHL6"/>
<feature type="compositionally biased region" description="Basic and acidic residues" evidence="1">
    <location>
        <begin position="59"/>
        <end position="81"/>
    </location>
</feature>
<organism evidence="2 3">
    <name type="scientific">Fibroporia radiculosa</name>
    <dbReference type="NCBI Taxonomy" id="599839"/>
    <lineage>
        <taxon>Eukaryota</taxon>
        <taxon>Fungi</taxon>
        <taxon>Dikarya</taxon>
        <taxon>Basidiomycota</taxon>
        <taxon>Agaricomycotina</taxon>
        <taxon>Agaricomycetes</taxon>
        <taxon>Polyporales</taxon>
        <taxon>Fibroporiaceae</taxon>
        <taxon>Fibroporia</taxon>
    </lineage>
</organism>
<gene>
    <name evidence="2" type="ORF">FIBRA_08518</name>
</gene>
<dbReference type="HOGENOM" id="CLU_2573918_0_0_1"/>
<protein>
    <submittedName>
        <fullName evidence="2">Uncharacterized protein</fullName>
    </submittedName>
</protein>
<evidence type="ECO:0000313" key="2">
    <source>
        <dbReference type="EMBL" id="CCM06268.1"/>
    </source>
</evidence>
<feature type="region of interest" description="Disordered" evidence="1">
    <location>
        <begin position="1"/>
        <end position="81"/>
    </location>
</feature>
<name>J4GHL6_9APHY</name>
<dbReference type="Proteomes" id="UP000006352">
    <property type="component" value="Unassembled WGS sequence"/>
</dbReference>
<reference evidence="2 3" key="1">
    <citation type="journal article" date="2012" name="Appl. Environ. Microbiol.">
        <title>Short-read sequencing for genomic analysis of the brown rot fungus Fibroporia radiculosa.</title>
        <authorList>
            <person name="Tang J.D."/>
            <person name="Perkins A.D."/>
            <person name="Sonstegard T.S."/>
            <person name="Schroeder S.G."/>
            <person name="Burgess S.C."/>
            <person name="Diehl S.V."/>
        </authorList>
    </citation>
    <scope>NUCLEOTIDE SEQUENCE [LARGE SCALE GENOMIC DNA]</scope>
    <source>
        <strain evidence="2 3">TFFH 294</strain>
    </source>
</reference>
<dbReference type="RefSeq" id="XP_012185551.1">
    <property type="nucleotide sequence ID" value="XM_012330161.1"/>
</dbReference>
<evidence type="ECO:0000313" key="3">
    <source>
        <dbReference type="Proteomes" id="UP000006352"/>
    </source>
</evidence>
<dbReference type="EMBL" id="HE797268">
    <property type="protein sequence ID" value="CCM06268.1"/>
    <property type="molecule type" value="Genomic_DNA"/>
</dbReference>
<feature type="compositionally biased region" description="Polar residues" evidence="1">
    <location>
        <begin position="1"/>
        <end position="11"/>
    </location>
</feature>
<keyword evidence="3" id="KW-1185">Reference proteome</keyword>
<evidence type="ECO:0000256" key="1">
    <source>
        <dbReference type="SAM" id="MobiDB-lite"/>
    </source>
</evidence>
<proteinExistence type="predicted"/>
<accession>J4GHL6</accession>
<dbReference type="InParanoid" id="J4GHL6"/>
<sequence>MLWAVSTSAGQKRSLETPEPLTSQQAKKAKGADTREESSGVCGGTPHTGSLPVVDEGAEEVRVVKSPRARDDHKRPIEPYQ</sequence>